<feature type="transmembrane region" description="Helical" evidence="6">
    <location>
        <begin position="42"/>
        <end position="61"/>
    </location>
</feature>
<dbReference type="InterPro" id="IPR050638">
    <property type="entry name" value="AA-Vitamin_Transporters"/>
</dbReference>
<dbReference type="SUPFAM" id="SSF103481">
    <property type="entry name" value="Multidrug resistance efflux transporter EmrE"/>
    <property type="match status" value="2"/>
</dbReference>
<dbReference type="EMBL" id="JAVIIZ010000021">
    <property type="protein sequence ID" value="MDX8475622.1"/>
    <property type="molecule type" value="Genomic_DNA"/>
</dbReference>
<keyword evidence="4 6" id="KW-1133">Transmembrane helix</keyword>
<evidence type="ECO:0000313" key="8">
    <source>
        <dbReference type="EMBL" id="MDX8475622.1"/>
    </source>
</evidence>
<comment type="similarity">
    <text evidence="2">Belongs to the EamA transporter family.</text>
</comment>
<dbReference type="Proteomes" id="UP001271780">
    <property type="component" value="Unassembled WGS sequence"/>
</dbReference>
<accession>A0ABU4XLJ9</accession>
<keyword evidence="3 6" id="KW-0812">Transmembrane</keyword>
<evidence type="ECO:0000313" key="9">
    <source>
        <dbReference type="Proteomes" id="UP001271780"/>
    </source>
</evidence>
<evidence type="ECO:0000259" key="7">
    <source>
        <dbReference type="Pfam" id="PF00892"/>
    </source>
</evidence>
<feature type="transmembrane region" description="Helical" evidence="6">
    <location>
        <begin position="274"/>
        <end position="292"/>
    </location>
</feature>
<evidence type="ECO:0000256" key="1">
    <source>
        <dbReference type="ARBA" id="ARBA00004141"/>
    </source>
</evidence>
<comment type="subcellular location">
    <subcellularLocation>
        <location evidence="1">Membrane</location>
        <topology evidence="1">Multi-pass membrane protein</topology>
    </subcellularLocation>
</comment>
<evidence type="ECO:0000256" key="2">
    <source>
        <dbReference type="ARBA" id="ARBA00007362"/>
    </source>
</evidence>
<dbReference type="Pfam" id="PF00892">
    <property type="entry name" value="EamA"/>
    <property type="match status" value="2"/>
</dbReference>
<feature type="transmembrane region" description="Helical" evidence="6">
    <location>
        <begin position="98"/>
        <end position="118"/>
    </location>
</feature>
<evidence type="ECO:0000256" key="6">
    <source>
        <dbReference type="SAM" id="Phobius"/>
    </source>
</evidence>
<feature type="domain" description="EamA" evidence="7">
    <location>
        <begin position="157"/>
        <end position="289"/>
    </location>
</feature>
<dbReference type="PANTHER" id="PTHR32322">
    <property type="entry name" value="INNER MEMBRANE TRANSPORTER"/>
    <property type="match status" value="1"/>
</dbReference>
<gene>
    <name evidence="8" type="ORF">RFM27_26405</name>
</gene>
<feature type="transmembrane region" description="Helical" evidence="6">
    <location>
        <begin position="217"/>
        <end position="238"/>
    </location>
</feature>
<comment type="caution">
    <text evidence="8">The sequence shown here is derived from an EMBL/GenBank/DDBJ whole genome shotgun (WGS) entry which is preliminary data.</text>
</comment>
<keyword evidence="5 6" id="KW-0472">Membrane</keyword>
<organism evidence="8 9">
    <name type="scientific">Mesorhizobium dulcispinae</name>
    <dbReference type="NCBI Taxonomy" id="3072316"/>
    <lineage>
        <taxon>Bacteria</taxon>
        <taxon>Pseudomonadati</taxon>
        <taxon>Pseudomonadota</taxon>
        <taxon>Alphaproteobacteria</taxon>
        <taxon>Hyphomicrobiales</taxon>
        <taxon>Phyllobacteriaceae</taxon>
        <taxon>Mesorhizobium</taxon>
    </lineage>
</organism>
<dbReference type="InterPro" id="IPR000620">
    <property type="entry name" value="EamA_dom"/>
</dbReference>
<evidence type="ECO:0000256" key="3">
    <source>
        <dbReference type="ARBA" id="ARBA00022692"/>
    </source>
</evidence>
<reference evidence="8 9" key="1">
    <citation type="submission" date="2023-08" db="EMBL/GenBank/DDBJ databases">
        <title>Implementing the SeqCode for naming new Mesorhizobium species isolated from Vachellia karroo root nodules.</title>
        <authorList>
            <person name="Van Lill M."/>
        </authorList>
    </citation>
    <scope>NUCLEOTIDE SEQUENCE [LARGE SCALE GENOMIC DNA]</scope>
    <source>
        <strain evidence="8 9">VK23A</strain>
    </source>
</reference>
<dbReference type="PANTHER" id="PTHR32322:SF2">
    <property type="entry name" value="EAMA DOMAIN-CONTAINING PROTEIN"/>
    <property type="match status" value="1"/>
</dbReference>
<feature type="transmembrane region" description="Helical" evidence="6">
    <location>
        <begin position="250"/>
        <end position="268"/>
    </location>
</feature>
<evidence type="ECO:0000256" key="4">
    <source>
        <dbReference type="ARBA" id="ARBA00022989"/>
    </source>
</evidence>
<evidence type="ECO:0000256" key="5">
    <source>
        <dbReference type="ARBA" id="ARBA00023136"/>
    </source>
</evidence>
<proteinExistence type="inferred from homology"/>
<feature type="transmembrane region" description="Helical" evidence="6">
    <location>
        <begin position="187"/>
        <end position="205"/>
    </location>
</feature>
<dbReference type="InterPro" id="IPR037185">
    <property type="entry name" value="EmrE-like"/>
</dbReference>
<dbReference type="RefSeq" id="WP_320318409.1">
    <property type="nucleotide sequence ID" value="NZ_JAVIIX010000020.1"/>
</dbReference>
<protein>
    <submittedName>
        <fullName evidence="8">DMT family transporter</fullName>
    </submittedName>
</protein>
<feature type="transmembrane region" description="Helical" evidence="6">
    <location>
        <begin position="156"/>
        <end position="175"/>
    </location>
</feature>
<feature type="domain" description="EamA" evidence="7">
    <location>
        <begin position="10"/>
        <end position="143"/>
    </location>
</feature>
<feature type="transmembrane region" description="Helical" evidence="6">
    <location>
        <begin position="73"/>
        <end position="92"/>
    </location>
</feature>
<feature type="transmembrane region" description="Helical" evidence="6">
    <location>
        <begin position="130"/>
        <end position="150"/>
    </location>
</feature>
<feature type="transmembrane region" description="Helical" evidence="6">
    <location>
        <begin position="9"/>
        <end position="30"/>
    </location>
</feature>
<sequence length="301" mass="31459">MARDRNTRLAIIAGLAMIGIYAVQFVAARFSLRQHLTSTDLATLRFVGAGMVLLPIACRSGMAAMQLLGWKRALALATLAGLPYPIIINWGLTYAPAAHGAALCPASIVFFSFLLSQIATTDKASRQRTIGVVGIIAGLMLFISPAHAGFGMTDVFFGDLLFIGSGAMFASYAVLVRRWRVDPVTATASVVLLSCLPLPLIYLFAPTGLHAAPAAEIASQIVIQGFLAGAAAMFLYTFIVRQLGSQAASLFMPCVPIVAVIVGVAVLGETPTNVQFAAIAIMAAGMALSAFAKPMAKAALP</sequence>
<keyword evidence="9" id="KW-1185">Reference proteome</keyword>
<name>A0ABU4XLJ9_9HYPH</name>